<dbReference type="GeneID" id="28975281"/>
<dbReference type="OMA" id="LWRSNTH"/>
<dbReference type="EMBL" id="KQ474086">
    <property type="protein sequence ID" value="KPV72650.1"/>
    <property type="molecule type" value="Genomic_DNA"/>
</dbReference>
<feature type="compositionally biased region" description="Basic and acidic residues" evidence="1">
    <location>
        <begin position="518"/>
        <end position="531"/>
    </location>
</feature>
<feature type="compositionally biased region" description="Low complexity" evidence="1">
    <location>
        <begin position="127"/>
        <end position="149"/>
    </location>
</feature>
<keyword evidence="3" id="KW-1185">Reference proteome</keyword>
<dbReference type="OrthoDB" id="2529281at2759"/>
<feature type="region of interest" description="Disordered" evidence="1">
    <location>
        <begin position="338"/>
        <end position="405"/>
    </location>
</feature>
<feature type="region of interest" description="Disordered" evidence="1">
    <location>
        <begin position="288"/>
        <end position="314"/>
    </location>
</feature>
<accession>A0A0P9EH66</accession>
<evidence type="ECO:0000313" key="2">
    <source>
        <dbReference type="EMBL" id="KPV72650.1"/>
    </source>
</evidence>
<name>A0A0P9EH66_RHOGW</name>
<feature type="region of interest" description="Disordered" evidence="1">
    <location>
        <begin position="424"/>
        <end position="538"/>
    </location>
</feature>
<feature type="compositionally biased region" description="Low complexity" evidence="1">
    <location>
        <begin position="438"/>
        <end position="457"/>
    </location>
</feature>
<organism evidence="2 3">
    <name type="scientific">Rhodotorula graminis (strain WP1)</name>
    <dbReference type="NCBI Taxonomy" id="578459"/>
    <lineage>
        <taxon>Eukaryota</taxon>
        <taxon>Fungi</taxon>
        <taxon>Dikarya</taxon>
        <taxon>Basidiomycota</taxon>
        <taxon>Pucciniomycotina</taxon>
        <taxon>Microbotryomycetes</taxon>
        <taxon>Sporidiobolales</taxon>
        <taxon>Sporidiobolaceae</taxon>
        <taxon>Rhodotorula</taxon>
    </lineage>
</organism>
<dbReference type="AlphaFoldDB" id="A0A0P9EH66"/>
<feature type="compositionally biased region" description="Low complexity" evidence="1">
    <location>
        <begin position="465"/>
        <end position="477"/>
    </location>
</feature>
<feature type="compositionally biased region" description="Low complexity" evidence="1">
    <location>
        <begin position="386"/>
        <end position="395"/>
    </location>
</feature>
<dbReference type="Proteomes" id="UP000053890">
    <property type="component" value="Unassembled WGS sequence"/>
</dbReference>
<feature type="region of interest" description="Disordered" evidence="1">
    <location>
        <begin position="119"/>
        <end position="175"/>
    </location>
</feature>
<feature type="compositionally biased region" description="Basic and acidic residues" evidence="1">
    <location>
        <begin position="396"/>
        <end position="405"/>
    </location>
</feature>
<feature type="region of interest" description="Disordered" evidence="1">
    <location>
        <begin position="223"/>
        <end position="242"/>
    </location>
</feature>
<proteinExistence type="predicted"/>
<protein>
    <submittedName>
        <fullName evidence="2">Uncharacterized protein</fullName>
    </submittedName>
</protein>
<dbReference type="RefSeq" id="XP_018268699.1">
    <property type="nucleotide sequence ID" value="XM_018414833.1"/>
</dbReference>
<feature type="compositionally biased region" description="Polar residues" evidence="1">
    <location>
        <begin position="150"/>
        <end position="160"/>
    </location>
</feature>
<feature type="region of interest" description="Disordered" evidence="1">
    <location>
        <begin position="1"/>
        <end position="30"/>
    </location>
</feature>
<evidence type="ECO:0000256" key="1">
    <source>
        <dbReference type="SAM" id="MobiDB-lite"/>
    </source>
</evidence>
<feature type="compositionally biased region" description="Low complexity" evidence="1">
    <location>
        <begin position="46"/>
        <end position="61"/>
    </location>
</feature>
<reference evidence="2 3" key="1">
    <citation type="journal article" date="2015" name="Front. Microbiol.">
        <title>Genome sequence of the plant growth promoting endophytic yeast Rhodotorula graminis WP1.</title>
        <authorList>
            <person name="Firrincieli A."/>
            <person name="Otillar R."/>
            <person name="Salamov A."/>
            <person name="Schmutz J."/>
            <person name="Khan Z."/>
            <person name="Redman R.S."/>
            <person name="Fleck N.D."/>
            <person name="Lindquist E."/>
            <person name="Grigoriev I.V."/>
            <person name="Doty S.L."/>
        </authorList>
    </citation>
    <scope>NUCLEOTIDE SEQUENCE [LARGE SCALE GENOMIC DNA]</scope>
    <source>
        <strain evidence="2 3">WP1</strain>
    </source>
</reference>
<evidence type="ECO:0000313" key="3">
    <source>
        <dbReference type="Proteomes" id="UP000053890"/>
    </source>
</evidence>
<feature type="region of interest" description="Disordered" evidence="1">
    <location>
        <begin position="46"/>
        <end position="65"/>
    </location>
</feature>
<sequence>MAALLWRSNTHDEATARGADSQGASVGKDTSTLYDLNHTLAAAAAAAAPQRAPSPAPSSSLRKARSAFDLSPRLGTTDDGFFSWKRWYGATSAPPQAAVPPVPSSDEVSRLVRDALRRRREADDDVSLASSAASSQLSDASTDSPASSSGTWDTSASESSKAAAVPSRSSGYDQQDLDGLPTLAYGTCASPSAAVSRLRAAQSVATLKAPRMIRRVSSSASISPVPVELPPRSPHAVTSPTFSPLFDDDPFATLAEASAFPPPSPTLEPLPTSFRSRLASSLRKSASSITLRNPLRSSHSSSSPAPAVPALPAAHTAPPSAAAILRDLLLKHDSVVDPSTEPLSSLFDPTLAPPVHDDNGDDNDEADDARRYYSSSSDDEPDGLYSSDESASSSSHHTDVDDDPFRATAPAHLAWMAPTGAAAPARGVRAAPEDEPGALDSPSSAFPPFDPFALADLGHAPPLPFALARAQAATPQRARPRPPPPPPARIITKQRSFVDPRTRQLRTAPSVCVTPSTPEKKRFALGGEREVGSGAGGA</sequence>
<gene>
    <name evidence="2" type="ORF">RHOBADRAFT_46694</name>
</gene>